<name>A0A7J7DY32_TRIWF</name>
<feature type="region of interest" description="Disordered" evidence="1">
    <location>
        <begin position="186"/>
        <end position="223"/>
    </location>
</feature>
<evidence type="ECO:0000313" key="4">
    <source>
        <dbReference type="Proteomes" id="UP000593562"/>
    </source>
</evidence>
<feature type="transmembrane region" description="Helical" evidence="2">
    <location>
        <begin position="34"/>
        <end position="61"/>
    </location>
</feature>
<keyword evidence="2" id="KW-1133">Transmembrane helix</keyword>
<sequence>MSGSLVVLGQGLVMLLDRGSVTLAVVQAVCLLGFLVFLGHILIWVCSAADGLIKLLLILALPLNELEKRTWSVLVPDGPGEVASRLGPGAPIGGAGGLKPNGDGAFAFLLGPGAGAVVGTRAGGDARGAGGGVAGGGDAGGGVAGGGDAGGGVAGGGEAGGGVAGGGEAGGGVAGGGDAGGGVAGGGAETGGGVTGGGEDTGGGVDAGGGEVVTGGGAETGGG</sequence>
<comment type="caution">
    <text evidence="3">The sequence shown here is derived from an EMBL/GenBank/DDBJ whole genome shotgun (WGS) entry which is preliminary data.</text>
</comment>
<organism evidence="3 4">
    <name type="scientific">Tripterygium wilfordii</name>
    <name type="common">Thunder God vine</name>
    <dbReference type="NCBI Taxonomy" id="458696"/>
    <lineage>
        <taxon>Eukaryota</taxon>
        <taxon>Viridiplantae</taxon>
        <taxon>Streptophyta</taxon>
        <taxon>Embryophyta</taxon>
        <taxon>Tracheophyta</taxon>
        <taxon>Spermatophyta</taxon>
        <taxon>Magnoliopsida</taxon>
        <taxon>eudicotyledons</taxon>
        <taxon>Gunneridae</taxon>
        <taxon>Pentapetalae</taxon>
        <taxon>rosids</taxon>
        <taxon>fabids</taxon>
        <taxon>Celastrales</taxon>
        <taxon>Celastraceae</taxon>
        <taxon>Tripterygium</taxon>
    </lineage>
</organism>
<reference evidence="3 4" key="1">
    <citation type="journal article" date="2020" name="Nat. Commun.">
        <title>Genome of Tripterygium wilfordii and identification of cytochrome P450 involved in triptolide biosynthesis.</title>
        <authorList>
            <person name="Tu L."/>
            <person name="Su P."/>
            <person name="Zhang Z."/>
            <person name="Gao L."/>
            <person name="Wang J."/>
            <person name="Hu T."/>
            <person name="Zhou J."/>
            <person name="Zhang Y."/>
            <person name="Zhao Y."/>
            <person name="Liu Y."/>
            <person name="Song Y."/>
            <person name="Tong Y."/>
            <person name="Lu Y."/>
            <person name="Yang J."/>
            <person name="Xu C."/>
            <person name="Jia M."/>
            <person name="Peters R.J."/>
            <person name="Huang L."/>
            <person name="Gao W."/>
        </authorList>
    </citation>
    <scope>NUCLEOTIDE SEQUENCE [LARGE SCALE GENOMIC DNA]</scope>
    <source>
        <strain evidence="4">cv. XIE 37</strain>
        <tissue evidence="3">Leaf</tissue>
    </source>
</reference>
<keyword evidence="4" id="KW-1185">Reference proteome</keyword>
<dbReference type="InParanoid" id="A0A7J7DY32"/>
<accession>A0A7J7DY32</accession>
<evidence type="ECO:0000256" key="2">
    <source>
        <dbReference type="SAM" id="Phobius"/>
    </source>
</evidence>
<dbReference type="Proteomes" id="UP000593562">
    <property type="component" value="Unassembled WGS sequence"/>
</dbReference>
<dbReference type="AlphaFoldDB" id="A0A7J7DY32"/>
<keyword evidence="2" id="KW-0812">Transmembrane</keyword>
<keyword evidence="2" id="KW-0472">Membrane</keyword>
<evidence type="ECO:0000256" key="1">
    <source>
        <dbReference type="SAM" id="MobiDB-lite"/>
    </source>
</evidence>
<evidence type="ECO:0000313" key="3">
    <source>
        <dbReference type="EMBL" id="KAF5751161.1"/>
    </source>
</evidence>
<dbReference type="EMBL" id="JAAARO010000002">
    <property type="protein sequence ID" value="KAF5751161.1"/>
    <property type="molecule type" value="Genomic_DNA"/>
</dbReference>
<proteinExistence type="predicted"/>
<gene>
    <name evidence="3" type="ORF">HS088_TW02G00171</name>
</gene>
<protein>
    <submittedName>
        <fullName evidence="3">Uncharacterized protein</fullName>
    </submittedName>
</protein>